<dbReference type="AlphaFoldDB" id="A0A0F9HIK1"/>
<protein>
    <submittedName>
        <fullName evidence="1">Uncharacterized protein</fullName>
    </submittedName>
</protein>
<accession>A0A0F9HIK1</accession>
<organism evidence="1">
    <name type="scientific">marine sediment metagenome</name>
    <dbReference type="NCBI Taxonomy" id="412755"/>
    <lineage>
        <taxon>unclassified sequences</taxon>
        <taxon>metagenomes</taxon>
        <taxon>ecological metagenomes</taxon>
    </lineage>
</organism>
<reference evidence="1" key="1">
    <citation type="journal article" date="2015" name="Nature">
        <title>Complex archaea that bridge the gap between prokaryotes and eukaryotes.</title>
        <authorList>
            <person name="Spang A."/>
            <person name="Saw J.H."/>
            <person name="Jorgensen S.L."/>
            <person name="Zaremba-Niedzwiedzka K."/>
            <person name="Martijn J."/>
            <person name="Lind A.E."/>
            <person name="van Eijk R."/>
            <person name="Schleper C."/>
            <person name="Guy L."/>
            <person name="Ettema T.J."/>
        </authorList>
    </citation>
    <scope>NUCLEOTIDE SEQUENCE</scope>
</reference>
<name>A0A0F9HIK1_9ZZZZ</name>
<evidence type="ECO:0000313" key="1">
    <source>
        <dbReference type="EMBL" id="KKL81500.1"/>
    </source>
</evidence>
<gene>
    <name evidence="1" type="ORF">LCGC14_1994140</name>
</gene>
<comment type="caution">
    <text evidence="1">The sequence shown here is derived from an EMBL/GenBank/DDBJ whole genome shotgun (WGS) entry which is preliminary data.</text>
</comment>
<sequence length="79" mass="8832">MGEPIISFRQEDLLLHLLMDLQKEQPWACSSCREALKEETGWKPLIRFIVAEAGAYCAVIAVLCGPCSIIELSRKGPEE</sequence>
<proteinExistence type="predicted"/>
<dbReference type="EMBL" id="LAZR01022543">
    <property type="protein sequence ID" value="KKL81500.1"/>
    <property type="molecule type" value="Genomic_DNA"/>
</dbReference>